<accession>A0A0F2DTF1</accession>
<dbReference type="Proteomes" id="UP000033489">
    <property type="component" value="Unassembled WGS sequence"/>
</dbReference>
<dbReference type="EMBL" id="JYGT01000010">
    <property type="protein sequence ID" value="KJQ74267.1"/>
    <property type="molecule type" value="Genomic_DNA"/>
</dbReference>
<proteinExistence type="predicted"/>
<evidence type="ECO:0000313" key="1">
    <source>
        <dbReference type="EMBL" id="KJQ74267.1"/>
    </source>
</evidence>
<reference evidence="1 2" key="1">
    <citation type="submission" date="2015-02" db="EMBL/GenBank/DDBJ databases">
        <title>Evolution of amylase-binding proteins of oral streptococcal species.</title>
        <authorList>
            <person name="Haase E.M."/>
        </authorList>
    </citation>
    <scope>NUCLEOTIDE SEQUENCE [LARGE SCALE GENOMIC DNA]</scope>
    <source>
        <strain evidence="1 2">UC921A</strain>
    </source>
</reference>
<gene>
    <name evidence="1" type="ORF">TZ94_01789</name>
</gene>
<organism evidence="1 2">
    <name type="scientific">Streptococcus infantis</name>
    <dbReference type="NCBI Taxonomy" id="68892"/>
    <lineage>
        <taxon>Bacteria</taxon>
        <taxon>Bacillati</taxon>
        <taxon>Bacillota</taxon>
        <taxon>Bacilli</taxon>
        <taxon>Lactobacillales</taxon>
        <taxon>Streptococcaceae</taxon>
        <taxon>Streptococcus</taxon>
    </lineage>
</organism>
<dbReference type="AlphaFoldDB" id="A0A0F2DTF1"/>
<protein>
    <submittedName>
        <fullName evidence="1">Uncharacterized protein</fullName>
    </submittedName>
</protein>
<evidence type="ECO:0000313" key="2">
    <source>
        <dbReference type="Proteomes" id="UP000033489"/>
    </source>
</evidence>
<sequence length="37" mass="4340">MKNIIQKKQTSKPSPKDIERVELGIEMMQAQFQLMGY</sequence>
<name>A0A0F2DTF1_9STRE</name>
<comment type="caution">
    <text evidence="1">The sequence shown here is derived from an EMBL/GenBank/DDBJ whole genome shotgun (WGS) entry which is preliminary data.</text>
</comment>
<dbReference type="PATRIC" id="fig|28037.216.peg.1758"/>